<protein>
    <recommendedName>
        <fullName evidence="3">1-alkyl-2-acetylglycerophosphocholine esterase</fullName>
    </recommendedName>
</protein>
<dbReference type="Gene3D" id="3.40.50.1820">
    <property type="entry name" value="alpha/beta hydrolase"/>
    <property type="match status" value="1"/>
</dbReference>
<dbReference type="GO" id="GO:0015996">
    <property type="term" value="P:chlorophyll catabolic process"/>
    <property type="evidence" value="ECO:0007669"/>
    <property type="project" value="TreeGrafter"/>
</dbReference>
<dbReference type="PANTHER" id="PTHR33428">
    <property type="entry name" value="CHLOROPHYLLASE-2, CHLOROPLASTIC"/>
    <property type="match status" value="1"/>
</dbReference>
<feature type="non-terminal residue" evidence="1">
    <location>
        <position position="134"/>
    </location>
</feature>
<dbReference type="Proteomes" id="UP000485058">
    <property type="component" value="Unassembled WGS sequence"/>
</dbReference>
<evidence type="ECO:0008006" key="3">
    <source>
        <dbReference type="Google" id="ProtNLM"/>
    </source>
</evidence>
<dbReference type="AlphaFoldDB" id="A0A699Y5Z1"/>
<organism evidence="1 2">
    <name type="scientific">Haematococcus lacustris</name>
    <name type="common">Green alga</name>
    <name type="synonym">Haematococcus pluvialis</name>
    <dbReference type="NCBI Taxonomy" id="44745"/>
    <lineage>
        <taxon>Eukaryota</taxon>
        <taxon>Viridiplantae</taxon>
        <taxon>Chlorophyta</taxon>
        <taxon>core chlorophytes</taxon>
        <taxon>Chlorophyceae</taxon>
        <taxon>CS clade</taxon>
        <taxon>Chlamydomonadales</taxon>
        <taxon>Haematococcaceae</taxon>
        <taxon>Haematococcus</taxon>
    </lineage>
</organism>
<dbReference type="GO" id="GO:0047746">
    <property type="term" value="F:chlorophyllase activity"/>
    <property type="evidence" value="ECO:0007669"/>
    <property type="project" value="TreeGrafter"/>
</dbReference>
<dbReference type="PANTHER" id="PTHR33428:SF14">
    <property type="entry name" value="CARBOXYLESTERASE TYPE B DOMAIN-CONTAINING PROTEIN"/>
    <property type="match status" value="1"/>
</dbReference>
<feature type="non-terminal residue" evidence="1">
    <location>
        <position position="1"/>
    </location>
</feature>
<name>A0A699Y5Z1_HAELA</name>
<reference evidence="1 2" key="1">
    <citation type="submission" date="2020-02" db="EMBL/GenBank/DDBJ databases">
        <title>Draft genome sequence of Haematococcus lacustris strain NIES-144.</title>
        <authorList>
            <person name="Morimoto D."/>
            <person name="Nakagawa S."/>
            <person name="Yoshida T."/>
            <person name="Sawayama S."/>
        </authorList>
    </citation>
    <scope>NUCLEOTIDE SEQUENCE [LARGE SCALE GENOMIC DNA]</scope>
    <source>
        <strain evidence="1 2">NIES-144</strain>
    </source>
</reference>
<proteinExistence type="predicted"/>
<accession>A0A699Y5Z1</accession>
<dbReference type="EMBL" id="BLLF01000001">
    <property type="protein sequence ID" value="GFH05537.1"/>
    <property type="molecule type" value="Genomic_DNA"/>
</dbReference>
<gene>
    <name evidence="1" type="ORF">HaLaN_00017</name>
</gene>
<evidence type="ECO:0000313" key="1">
    <source>
        <dbReference type="EMBL" id="GFH05537.1"/>
    </source>
</evidence>
<dbReference type="InterPro" id="IPR029058">
    <property type="entry name" value="AB_hydrolase_fold"/>
</dbReference>
<evidence type="ECO:0000313" key="2">
    <source>
        <dbReference type="Proteomes" id="UP000485058"/>
    </source>
</evidence>
<sequence>AAWGLRPPYPLAIITSGFLLAAEAYKPYSDLLASWGYTALRYDKVETVTDFLDDTTSVAVLRQLIDWAATDPLVRRVADTSRQVLHRGPGRQLGWPGAWVEAGVYLVGHSRGAKLSCLAAVEDRRVAALCLLDP</sequence>
<comment type="caution">
    <text evidence="1">The sequence shown here is derived from an EMBL/GenBank/DDBJ whole genome shotgun (WGS) entry which is preliminary data.</text>
</comment>
<keyword evidence="2" id="KW-1185">Reference proteome</keyword>
<dbReference type="SUPFAM" id="SSF53474">
    <property type="entry name" value="alpha/beta-Hydrolases"/>
    <property type="match status" value="1"/>
</dbReference>